<dbReference type="PROSITE" id="PS50885">
    <property type="entry name" value="HAMP"/>
    <property type="match status" value="1"/>
</dbReference>
<dbReference type="InterPro" id="IPR004089">
    <property type="entry name" value="MCPsignal_dom"/>
</dbReference>
<comment type="similarity">
    <text evidence="2">Belongs to the methyl-accepting chemotaxis (MCP) protein family.</text>
</comment>
<dbReference type="SUPFAM" id="SSF58104">
    <property type="entry name" value="Methyl-accepting chemotaxis protein (MCP) signaling domain"/>
    <property type="match status" value="1"/>
</dbReference>
<keyword evidence="1" id="KW-0488">Methylation</keyword>
<dbReference type="Gene3D" id="1.10.287.950">
    <property type="entry name" value="Methyl-accepting chemotaxis protein"/>
    <property type="match status" value="1"/>
</dbReference>
<feature type="domain" description="Methyl-accepting transducer" evidence="4">
    <location>
        <begin position="396"/>
        <end position="625"/>
    </location>
</feature>
<evidence type="ECO:0000313" key="7">
    <source>
        <dbReference type="Proteomes" id="UP001219862"/>
    </source>
</evidence>
<dbReference type="InterPro" id="IPR003660">
    <property type="entry name" value="HAMP_dom"/>
</dbReference>
<dbReference type="CDD" id="cd06225">
    <property type="entry name" value="HAMP"/>
    <property type="match status" value="1"/>
</dbReference>
<organism evidence="6 7">
    <name type="scientific">Roseateles koreensis</name>
    <dbReference type="NCBI Taxonomy" id="2987526"/>
    <lineage>
        <taxon>Bacteria</taxon>
        <taxon>Pseudomonadati</taxon>
        <taxon>Pseudomonadota</taxon>
        <taxon>Betaproteobacteria</taxon>
        <taxon>Burkholderiales</taxon>
        <taxon>Sphaerotilaceae</taxon>
        <taxon>Roseateles</taxon>
    </lineage>
</organism>
<evidence type="ECO:0000259" key="5">
    <source>
        <dbReference type="PROSITE" id="PS50885"/>
    </source>
</evidence>
<dbReference type="CDD" id="cd11386">
    <property type="entry name" value="MCP_signal"/>
    <property type="match status" value="1"/>
</dbReference>
<keyword evidence="7" id="KW-1185">Reference proteome</keyword>
<accession>A0ABT5KU07</accession>
<protein>
    <submittedName>
        <fullName evidence="6">Methyl-accepting chemotaxis protein</fullName>
    </submittedName>
</protein>
<dbReference type="Pfam" id="PF08376">
    <property type="entry name" value="NIT"/>
    <property type="match status" value="1"/>
</dbReference>
<evidence type="ECO:0000313" key="6">
    <source>
        <dbReference type="EMBL" id="MDC8786409.1"/>
    </source>
</evidence>
<evidence type="ECO:0000256" key="3">
    <source>
        <dbReference type="PROSITE-ProRule" id="PRU00284"/>
    </source>
</evidence>
<dbReference type="PANTHER" id="PTHR43531:SF14">
    <property type="entry name" value="METHYL-ACCEPTING CHEMOTAXIS PROTEIN I-RELATED"/>
    <property type="match status" value="1"/>
</dbReference>
<dbReference type="InterPro" id="IPR051310">
    <property type="entry name" value="MCP_chemotaxis"/>
</dbReference>
<comment type="caution">
    <text evidence="6">The sequence shown here is derived from an EMBL/GenBank/DDBJ whole genome shotgun (WGS) entry which is preliminary data.</text>
</comment>
<keyword evidence="3" id="KW-0807">Transducer</keyword>
<dbReference type="Pfam" id="PF00672">
    <property type="entry name" value="HAMP"/>
    <property type="match status" value="1"/>
</dbReference>
<gene>
    <name evidence="6" type="ORF">PRZ01_14560</name>
</gene>
<evidence type="ECO:0000256" key="1">
    <source>
        <dbReference type="ARBA" id="ARBA00022481"/>
    </source>
</evidence>
<proteinExistence type="inferred from homology"/>
<feature type="domain" description="HAMP" evidence="5">
    <location>
        <begin position="339"/>
        <end position="391"/>
    </location>
</feature>
<sequence>MNLLNRLSISRKLLLLTVLVLIAISIPSFFHIRQSWALADAAQSELNGLVPARQLIKLVQITQQHRGLSAAFLGGNAQVQAAREAKSVEVKQQFDKLKPQLVGALMTESMRETWEEAQSQWNSLSGEVGAKSLKAGVSSTRHAQLIAIYFKLLDQMVDQSGLILDPEAASYFLVSASLIKLPMATEALGQTRARGAGFLAEGQIGPEGRTVLAGLVQQASDHHASMVGAFEKSFHADPTLKKALGDKIAELGNRVTTSLQITRQELIAKDELKFSAPDYIASYTQTIDAMFASDEAALDALEGLLTQRVKDLHASSWWVMVLLCLMMLGIYFMSRSISKSITLPLRRAVALAQQIAERDLNGSVENSRNDEIGQLTGALLTMRDSLRGVIGEVRGNADQVARASQELAQGNNDLSQRTEQQASALQQTVSSMDQLTSTVRSNADQAADASKLAQRACQVVLSGGEAVDKIVTTMGGIEASSRKIEEIISVIDSIAFQTNILALNAAVEAARAGEQGRGFAVVASEVRVLAQRSAEAAKQIKILIAASVTQVEAGTRLVGGAGSTMHEAVSAIRSLSEMVVRISQASSEQSGGLVQISQAVSHMDQLTQQNAALVEETAAAGVGLQDQAHRLAVLVGTFKVAEARAN</sequence>
<dbReference type="InterPro" id="IPR013587">
    <property type="entry name" value="Nitrate/nitrite_sensing"/>
</dbReference>
<dbReference type="InterPro" id="IPR004090">
    <property type="entry name" value="Chemotax_Me-accpt_rcpt"/>
</dbReference>
<dbReference type="PANTHER" id="PTHR43531">
    <property type="entry name" value="PROTEIN ICFG"/>
    <property type="match status" value="1"/>
</dbReference>
<evidence type="ECO:0000256" key="2">
    <source>
        <dbReference type="ARBA" id="ARBA00029447"/>
    </source>
</evidence>
<dbReference type="Proteomes" id="UP001219862">
    <property type="component" value="Unassembled WGS sequence"/>
</dbReference>
<dbReference type="SMART" id="SM00283">
    <property type="entry name" value="MA"/>
    <property type="match status" value="1"/>
</dbReference>
<dbReference type="RefSeq" id="WP_273597526.1">
    <property type="nucleotide sequence ID" value="NZ_JAQQXS010000013.1"/>
</dbReference>
<name>A0ABT5KU07_9BURK</name>
<dbReference type="Pfam" id="PF00015">
    <property type="entry name" value="MCPsignal"/>
    <property type="match status" value="1"/>
</dbReference>
<dbReference type="PRINTS" id="PR00260">
    <property type="entry name" value="CHEMTRNSDUCR"/>
</dbReference>
<dbReference type="PROSITE" id="PS50111">
    <property type="entry name" value="CHEMOTAXIS_TRANSDUC_2"/>
    <property type="match status" value="1"/>
</dbReference>
<evidence type="ECO:0000259" key="4">
    <source>
        <dbReference type="PROSITE" id="PS50111"/>
    </source>
</evidence>
<dbReference type="SMART" id="SM00304">
    <property type="entry name" value="HAMP"/>
    <property type="match status" value="1"/>
</dbReference>
<dbReference type="EMBL" id="JAQQXS010000013">
    <property type="protein sequence ID" value="MDC8786409.1"/>
    <property type="molecule type" value="Genomic_DNA"/>
</dbReference>
<reference evidence="6 7" key="1">
    <citation type="submission" date="2022-10" db="EMBL/GenBank/DDBJ databases">
        <title>paucibacter sp. hw8 Genome sequencing.</title>
        <authorList>
            <person name="Park S."/>
        </authorList>
    </citation>
    <scope>NUCLEOTIDE SEQUENCE [LARGE SCALE GENOMIC DNA]</scope>
    <source>
        <strain evidence="7">hw8</strain>
    </source>
</reference>